<dbReference type="Gene3D" id="3.30.420.10">
    <property type="entry name" value="Ribonuclease H-like superfamily/Ribonuclease H"/>
    <property type="match status" value="1"/>
</dbReference>
<reference evidence="1 2" key="1">
    <citation type="journal article" date="2016" name="Nat. Commun.">
        <title>Extremotolerant tardigrade genome and improved radiotolerance of human cultured cells by tardigrade-unique protein.</title>
        <authorList>
            <person name="Hashimoto T."/>
            <person name="Horikawa D.D."/>
            <person name="Saito Y."/>
            <person name="Kuwahara H."/>
            <person name="Kozuka-Hata H."/>
            <person name="Shin-I T."/>
            <person name="Minakuchi Y."/>
            <person name="Ohishi K."/>
            <person name="Motoyama A."/>
            <person name="Aizu T."/>
            <person name="Enomoto A."/>
            <person name="Kondo K."/>
            <person name="Tanaka S."/>
            <person name="Hara Y."/>
            <person name="Koshikawa S."/>
            <person name="Sagara H."/>
            <person name="Miura T."/>
            <person name="Yokobori S."/>
            <person name="Miyagawa K."/>
            <person name="Suzuki Y."/>
            <person name="Kubo T."/>
            <person name="Oyama M."/>
            <person name="Kohara Y."/>
            <person name="Fujiyama A."/>
            <person name="Arakawa K."/>
            <person name="Katayama T."/>
            <person name="Toyoda A."/>
            <person name="Kunieda T."/>
        </authorList>
    </citation>
    <scope>NUCLEOTIDE SEQUENCE [LARGE SCALE GENOMIC DNA]</scope>
    <source>
        <strain evidence="1 2">YOKOZUNA-1</strain>
    </source>
</reference>
<dbReference type="GO" id="GO:0003676">
    <property type="term" value="F:nucleic acid binding"/>
    <property type="evidence" value="ECO:0007669"/>
    <property type="project" value="InterPro"/>
</dbReference>
<proteinExistence type="predicted"/>
<sequence length="342" mass="37356">MTPGSDSSTSILGFLEINRQTLGRYAELIRRCLENSVFVTLAVHCNWDHDPPHFRSTETISDFFIRCSTLSLSHEIHSLGLSCVSLVPQNESGTSELVAVKNFNIATCTMQSSIHSGASLLQARKRGYDLNYLASEGCSYYRGRDARAKNSEECHALRLIFQQLHGNELNASLLRPVVLAGGGLPSLIAAYSALSGLPGENLTEFLQRIHGLFPGKLLDGALIRSDEARKEKTTEVPALSFTTDEVDIEDFLRFTDMKADGNLKSFLSQPNRFHPAALDSLHAAQKVLKTPVDAEGKFSRSALTDLVKNHGNLLSAPGSSEVVKILPAASATFNPSKKKQIE</sequence>
<accession>A0A1D1VTF8</accession>
<dbReference type="AlphaFoldDB" id="A0A1D1VTF8"/>
<dbReference type="EMBL" id="BDGG01000008">
    <property type="protein sequence ID" value="GAV02254.1"/>
    <property type="molecule type" value="Genomic_DNA"/>
</dbReference>
<dbReference type="InterPro" id="IPR036397">
    <property type="entry name" value="RNaseH_sf"/>
</dbReference>
<evidence type="ECO:0000313" key="2">
    <source>
        <dbReference type="Proteomes" id="UP000186922"/>
    </source>
</evidence>
<comment type="caution">
    <text evidence="1">The sequence shown here is derived from an EMBL/GenBank/DDBJ whole genome shotgun (WGS) entry which is preliminary data.</text>
</comment>
<protein>
    <submittedName>
        <fullName evidence="1">Uncharacterized protein</fullName>
    </submittedName>
</protein>
<dbReference type="Proteomes" id="UP000186922">
    <property type="component" value="Unassembled WGS sequence"/>
</dbReference>
<keyword evidence="2" id="KW-1185">Reference proteome</keyword>
<organism evidence="1 2">
    <name type="scientific">Ramazzottius varieornatus</name>
    <name type="common">Water bear</name>
    <name type="synonym">Tardigrade</name>
    <dbReference type="NCBI Taxonomy" id="947166"/>
    <lineage>
        <taxon>Eukaryota</taxon>
        <taxon>Metazoa</taxon>
        <taxon>Ecdysozoa</taxon>
        <taxon>Tardigrada</taxon>
        <taxon>Eutardigrada</taxon>
        <taxon>Parachela</taxon>
        <taxon>Hypsibioidea</taxon>
        <taxon>Ramazzottiidae</taxon>
        <taxon>Ramazzottius</taxon>
    </lineage>
</organism>
<evidence type="ECO:0000313" key="1">
    <source>
        <dbReference type="EMBL" id="GAV02254.1"/>
    </source>
</evidence>
<gene>
    <name evidence="1" type="primary">RvY_12845-1</name>
    <name evidence="1" type="synonym">RvY_12845.1</name>
    <name evidence="1" type="ORF">RvY_12845</name>
</gene>
<name>A0A1D1VTF8_RAMVA</name>